<dbReference type="FunFam" id="2.60.40.10:FF:000017">
    <property type="entry name" value="Down syndrome cell adhesion molecule b"/>
    <property type="match status" value="1"/>
</dbReference>
<organism evidence="14 15">
    <name type="scientific">Mythimna separata</name>
    <name type="common">Oriental armyworm</name>
    <name type="synonym">Pseudaletia separata</name>
    <dbReference type="NCBI Taxonomy" id="271217"/>
    <lineage>
        <taxon>Eukaryota</taxon>
        <taxon>Metazoa</taxon>
        <taxon>Ecdysozoa</taxon>
        <taxon>Arthropoda</taxon>
        <taxon>Hexapoda</taxon>
        <taxon>Insecta</taxon>
        <taxon>Pterygota</taxon>
        <taxon>Neoptera</taxon>
        <taxon>Endopterygota</taxon>
        <taxon>Lepidoptera</taxon>
        <taxon>Glossata</taxon>
        <taxon>Ditrysia</taxon>
        <taxon>Noctuoidea</taxon>
        <taxon>Noctuidae</taxon>
        <taxon>Noctuinae</taxon>
        <taxon>Hadenini</taxon>
        <taxon>Mythimna</taxon>
    </lineage>
</organism>
<dbReference type="GO" id="GO:0030424">
    <property type="term" value="C:axon"/>
    <property type="evidence" value="ECO:0007669"/>
    <property type="project" value="TreeGrafter"/>
</dbReference>
<keyword evidence="5" id="KW-0130">Cell adhesion</keyword>
<dbReference type="GO" id="GO:0007411">
    <property type="term" value="P:axon guidance"/>
    <property type="evidence" value="ECO:0007669"/>
    <property type="project" value="TreeGrafter"/>
</dbReference>
<keyword evidence="7 11" id="KW-0472">Membrane</keyword>
<dbReference type="GO" id="GO:0070593">
    <property type="term" value="P:dendrite self-avoidance"/>
    <property type="evidence" value="ECO:0007669"/>
    <property type="project" value="TreeGrafter"/>
</dbReference>
<dbReference type="GO" id="GO:0007156">
    <property type="term" value="P:homophilic cell adhesion via plasma membrane adhesion molecules"/>
    <property type="evidence" value="ECO:0007669"/>
    <property type="project" value="TreeGrafter"/>
</dbReference>
<feature type="transmembrane region" description="Helical" evidence="11">
    <location>
        <begin position="2594"/>
        <end position="2616"/>
    </location>
</feature>
<feature type="domain" description="Ig-like" evidence="12">
    <location>
        <begin position="1150"/>
        <end position="1245"/>
    </location>
</feature>
<dbReference type="Pfam" id="PF13927">
    <property type="entry name" value="Ig_3"/>
    <property type="match status" value="3"/>
</dbReference>
<gene>
    <name evidence="14" type="ORF">PYW07_007564</name>
</gene>
<keyword evidence="4" id="KW-0677">Repeat</keyword>
<dbReference type="CDD" id="cd00096">
    <property type="entry name" value="Ig"/>
    <property type="match status" value="3"/>
</dbReference>
<dbReference type="InterPro" id="IPR056754">
    <property type="entry name" value="DSCAM/DSCAML_C"/>
</dbReference>
<evidence type="ECO:0000256" key="7">
    <source>
        <dbReference type="ARBA" id="ARBA00023136"/>
    </source>
</evidence>
<dbReference type="PROSITE" id="PS50835">
    <property type="entry name" value="IG_LIKE"/>
    <property type="match status" value="9"/>
</dbReference>
<evidence type="ECO:0000313" key="15">
    <source>
        <dbReference type="Proteomes" id="UP001231518"/>
    </source>
</evidence>
<reference evidence="14" key="1">
    <citation type="submission" date="2023-03" db="EMBL/GenBank/DDBJ databases">
        <title>Chromosome-level genomes of two armyworms, Mythimna separata and Mythimna loreyi, provide insights into the biosynthesis and reception of sex pheromones.</title>
        <authorList>
            <person name="Zhao H."/>
        </authorList>
    </citation>
    <scope>NUCLEOTIDE SEQUENCE</scope>
    <source>
        <strain evidence="14">BeijingLab</strain>
        <tissue evidence="14">Pupa</tissue>
    </source>
</reference>
<comment type="subcellular location">
    <subcellularLocation>
        <location evidence="1">Membrane</location>
        <topology evidence="1">Single-pass membrane protein</topology>
    </subcellularLocation>
</comment>
<dbReference type="InterPro" id="IPR003961">
    <property type="entry name" value="FN3_dom"/>
</dbReference>
<dbReference type="InterPro" id="IPR013151">
    <property type="entry name" value="Immunoglobulin_dom"/>
</dbReference>
<dbReference type="FunFam" id="2.60.40.10:FF:000028">
    <property type="entry name" value="Neuronal cell adhesion molecule"/>
    <property type="match status" value="1"/>
</dbReference>
<evidence type="ECO:0000259" key="13">
    <source>
        <dbReference type="PROSITE" id="PS50853"/>
    </source>
</evidence>
<keyword evidence="8" id="KW-1015">Disulfide bond</keyword>
<dbReference type="InterPro" id="IPR036116">
    <property type="entry name" value="FN3_sf"/>
</dbReference>
<keyword evidence="3" id="KW-0732">Signal</keyword>
<keyword evidence="2 11" id="KW-0812">Transmembrane</keyword>
<keyword evidence="9" id="KW-0393">Immunoglobulin domain</keyword>
<dbReference type="Gene3D" id="2.60.40.10">
    <property type="entry name" value="Immunoglobulins"/>
    <property type="match status" value="16"/>
</dbReference>
<evidence type="ECO:0000256" key="3">
    <source>
        <dbReference type="ARBA" id="ARBA00022729"/>
    </source>
</evidence>
<accession>A0AAD7Z3K0</accession>
<evidence type="ECO:0000256" key="11">
    <source>
        <dbReference type="SAM" id="Phobius"/>
    </source>
</evidence>
<dbReference type="GO" id="GO:0098632">
    <property type="term" value="F:cell-cell adhesion mediator activity"/>
    <property type="evidence" value="ECO:0007669"/>
    <property type="project" value="TreeGrafter"/>
</dbReference>
<evidence type="ECO:0000256" key="6">
    <source>
        <dbReference type="ARBA" id="ARBA00022989"/>
    </source>
</evidence>
<feature type="domain" description="Ig-like" evidence="12">
    <location>
        <begin position="56"/>
        <end position="244"/>
    </location>
</feature>
<dbReference type="EMBL" id="JARGEI010000002">
    <property type="protein sequence ID" value="KAJ8735944.1"/>
    <property type="molecule type" value="Genomic_DNA"/>
</dbReference>
<dbReference type="InterPro" id="IPR013098">
    <property type="entry name" value="Ig_I-set"/>
</dbReference>
<feature type="domain" description="Fibronectin type-III" evidence="13">
    <location>
        <begin position="1967"/>
        <end position="2068"/>
    </location>
</feature>
<dbReference type="SMART" id="SM00409">
    <property type="entry name" value="IG"/>
    <property type="match status" value="10"/>
</dbReference>
<evidence type="ECO:0000256" key="2">
    <source>
        <dbReference type="ARBA" id="ARBA00022692"/>
    </source>
</evidence>
<feature type="region of interest" description="Disordered" evidence="10">
    <location>
        <begin position="2759"/>
        <end position="2816"/>
    </location>
</feature>
<evidence type="ECO:0000256" key="1">
    <source>
        <dbReference type="ARBA" id="ARBA00004167"/>
    </source>
</evidence>
<proteinExistence type="predicted"/>
<evidence type="ECO:0000256" key="9">
    <source>
        <dbReference type="ARBA" id="ARBA00023319"/>
    </source>
</evidence>
<evidence type="ECO:0000256" key="4">
    <source>
        <dbReference type="ARBA" id="ARBA00022737"/>
    </source>
</evidence>
<feature type="domain" description="Ig-like" evidence="12">
    <location>
        <begin position="2273"/>
        <end position="2356"/>
    </location>
</feature>
<dbReference type="Pfam" id="PF00047">
    <property type="entry name" value="ig"/>
    <property type="match status" value="1"/>
</dbReference>
<evidence type="ECO:0000313" key="14">
    <source>
        <dbReference type="EMBL" id="KAJ8735944.1"/>
    </source>
</evidence>
<feature type="domain" description="Fibronectin type-III" evidence="13">
    <location>
        <begin position="1852"/>
        <end position="1962"/>
    </location>
</feature>
<feature type="domain" description="Fibronectin type-III" evidence="13">
    <location>
        <begin position="2170"/>
        <end position="2274"/>
    </location>
</feature>
<feature type="compositionally biased region" description="Basic residues" evidence="10">
    <location>
        <begin position="2777"/>
        <end position="2791"/>
    </location>
</feature>
<feature type="domain" description="Ig-like" evidence="12">
    <location>
        <begin position="1550"/>
        <end position="1639"/>
    </location>
</feature>
<feature type="domain" description="Ig-like" evidence="12">
    <location>
        <begin position="1644"/>
        <end position="1747"/>
    </location>
</feature>
<dbReference type="GO" id="GO:0005886">
    <property type="term" value="C:plasma membrane"/>
    <property type="evidence" value="ECO:0007669"/>
    <property type="project" value="TreeGrafter"/>
</dbReference>
<dbReference type="FunFam" id="2.60.40.10:FF:000333">
    <property type="entry name" value="Down syndrome cell adhesion molecule"/>
    <property type="match status" value="1"/>
</dbReference>
<feature type="domain" description="Ig-like" evidence="12">
    <location>
        <begin position="1751"/>
        <end position="1842"/>
    </location>
</feature>
<feature type="domain" description="Fibronectin type-III" evidence="13">
    <location>
        <begin position="2360"/>
        <end position="2460"/>
    </location>
</feature>
<dbReference type="InterPro" id="IPR003598">
    <property type="entry name" value="Ig_sub2"/>
</dbReference>
<dbReference type="PROSITE" id="PS50853">
    <property type="entry name" value="FN3"/>
    <property type="match status" value="5"/>
</dbReference>
<dbReference type="PANTHER" id="PTHR10075">
    <property type="entry name" value="BASIGIN RELATED"/>
    <property type="match status" value="1"/>
</dbReference>
<feature type="region of interest" description="Disordered" evidence="10">
    <location>
        <begin position="2705"/>
        <end position="2736"/>
    </location>
</feature>
<feature type="domain" description="Ig-like" evidence="12">
    <location>
        <begin position="1258"/>
        <end position="1320"/>
    </location>
</feature>
<feature type="domain" description="Fibronectin type-III" evidence="13">
    <location>
        <begin position="2073"/>
        <end position="2166"/>
    </location>
</feature>
<evidence type="ECO:0000256" key="5">
    <source>
        <dbReference type="ARBA" id="ARBA00022889"/>
    </source>
</evidence>
<evidence type="ECO:0008006" key="16">
    <source>
        <dbReference type="Google" id="ProtNLM"/>
    </source>
</evidence>
<dbReference type="SUPFAM" id="SSF48726">
    <property type="entry name" value="Immunoglobulin"/>
    <property type="match status" value="10"/>
</dbReference>
<feature type="region of interest" description="Disordered" evidence="10">
    <location>
        <begin position="2637"/>
        <end position="2663"/>
    </location>
</feature>
<keyword evidence="15" id="KW-1185">Reference proteome</keyword>
<feature type="domain" description="Ig-like" evidence="12">
    <location>
        <begin position="1326"/>
        <end position="1454"/>
    </location>
</feature>
<evidence type="ECO:0000256" key="8">
    <source>
        <dbReference type="ARBA" id="ARBA00023157"/>
    </source>
</evidence>
<sequence length="2816" mass="294989">MLQEPRATVPKGFSQAGRCVGSGAVRCGDMPPSPRTPLVALLLLTLSRGELSMRGPALTEEPAARVAYAAGAGVRVRCAASGSPAPQLSWLADDNSALADLPGRRRIYSNGTLEILPSSAYEAVATTVRCRAANVHGVALSRDVTLVPVSEAGWEVAAQAGAAAAGGVAAVTCGAGDALVRVALWYHGDTVLHIDPPTPESRYLVAGNTLLIANVRARDAGAYSCLARHALSGATKRARPATLTVTGQYTLLTAYSCLARHALSGATKRARPATLTVTGQYTLLTAYSCLARHALSGATKRARPATLTVTGQYTLLTAYSCLARHALSGATKRVRPATLTVTGQYTLLTAYSCLARHALSGATKRARPATLTVTGQYTLLTAYSCLARHALSGATKRARPATLTVTGQYTLLTAYSCLARHALSGATKRVRPATLTVTGQYTLLTAYSCLARHALSGATKRARPATLTVTGQYTLLTAYSCLARHALSGATKRARPATLTVTGQYTLLTAYSCLARHALSGATKRARPATLTVTGQYTLLTAYSCLARHALSGATKRARPATLTVTGQYTLLTAYSCLARHALSGATKRARPATLTVTGQYTLLTAYSCLARHALSGATKRARPATLTVTGQYTLLTAYSCLARHALSGATKRARPATLTVTGQYTLLTAYSCLARHALSGATKRARPATLTVTGQYTLLTAYSCLARHALSGATKRARPATLTVTGQYTLLTAYSCLARHALSGATKRVRPATLTVTGQYTLLTAYSCLARHALSGATKRARPATLTVTGQYTLLTAYSCLARHALSGATKRARPATLTVTGQYTLLTAYSCLARHALSGATKRVRPATLTVTGQYTLLTAYSCLARHALSGATKRARPATLTVTGQYTLLTAYSCLARHALSGATKRARPATLTVTGQYTLLTAYSCLARHALSGATKRARPATLTVTGQYTLLTAYSCLARHALSGATKRARPATLTVTGQYTLLTAYSCLARHALSGATKRARPATLTVTGQYTLLTAYSCLARHALSGATKRARPATLTVTGQYTLLTAYSCLARHALSGATKRARPATLTVTGQYTLLTAYSCLARHALSGATKRARPATLTVTGQYTLLTAYSCLARHALSGATKRARPATLTVTETSSSSAPRLVAAGGERSAAVGQPVCLPCVAADHPAPHYTWYRERGGRLQPADAADGWAWRGGAALCVRRAAPASAGLWICKAYNVFGDATAHTTLHVQDTLSVTVTPSVLVADTGSTARFSCAASDARAALSWLHDGAAAGAGAALLLRGVARAHRGVYQCVARRAHDSAQAAAELRLGESAPELHYTFIEQALRPGGSVSLRCAASAAPPPRVAWLLDDQPLDHYRAQHSVSLRCAASAAPPPRVAWLLDDQPLDHYRAQHRYFINEETSLNGDVVSTLNISAVAAADGGRYTCRAHNALGHAEHSARLNVYGPPSIRALGPVRVVAGANATIYCPYAGYPISSISWWRRGASVAVGGAGRVSARGAALRLAPALPPDAGHYACAVAAPAGPAARQDIDIQVRNPPKISPFMFSSELTEGSSVQVLCGVSSGDKPMYFSWLKDGAPLPPNLQIEEKSLNEFSLLMFSDLSARHSGAYTCRVSNHAAAVNYTATLSVKVAPAWATEPLDAAVLLGAPLLLECAAKGYPAPSITWYRRVGEGGPLGSESAEQWEAVGAGEWGADGVRAHNGSLSAAAAARAHAGAYRCLADNGVGPPLLKHVNVTVHEPAHFEGTGGNVSCVHGQGATLACAARGDAPLHVYWTHRGARLDLASYRWAVTEARTAEGLRSVLTLRAAERADAGEYRCHAHNAFGRSEQLIYLHVEEPPEAPRRLRLGGVGARWVRLVWAAPAPPARPAPHAYTALYTALHALPGAEARSHAVNLTLHEHDDRADADGLVTLWARLEGLRPAAAYSLRLTAANHVGLSPHSEPLMFTTLEEAPSASPQNVRVRASNPGELHVSWSAPPQDSWNGELLGYVASWRELGRVDADAAEGAGRASVAGWSSADLALAGLRPFARYALTLRAYNRAGAGPHSPTVYATTADGVPEEAPGGVSCEALSARSLRVRWAPLSAAHAHALRGYDLHYAPLHFATSWSGARAGLGGEATLQGLRAATNYSVWVRARADTGLGPPAPPVYCATLDDVPEAVSAVRALAAGAAAVRVAWLAPAAARLTYYTLYTRELGKVGGEWAQRVDMEGSPADAPGGGAQEEVWREVRGLRERTVYEFWVRATSAAGVGAPSRPVTAAPAPALSARISSFSRVVFAAWGSRVRLRCAALGAPPLRWRWSPLPSAHTLTDDGDLIIHKVDASSAGNYTCMVRNALGSDALGVALSVRAPPAAPAPRLRSAAVHALHLSWDKPHDGGAHILGYTVWWSPGDSAAAGGAGAARARLVPAADTSLWLARLACGAAYRVTLQAHNAVGASPHSAPLLARTRGDKAKPPPGKEFVWANSTTLRLNLLAWGGRCPVSAWTLSVRPAAGGAWQQLTTDGEAAEAGSLRPGAWYEVRVVARSPAGDTTALYRAATHTLNGERVGEPVEVPVEAQGAMAEGAGGAEEGAGTAGAGAAWRAGLAPALLGGGLAALLAALTGLVVARRRQATACLRRDCSLQQVCPPHPQLYTTEPSKRNGKTLTPPDATRDLHEISPYATFSMSGGATGAGAACEGGAGGCALHLRTFARAEPLDMAAPPPRPNLLAHQPEYGRSRDSDSESSGSPCAACAAELYRLPAAHLSDTLPAVESSAEDTVYSSQGSRAPRGRHAARARRRRDHARHEADAQPTVRYKAARALHGGGAQ</sequence>
<dbReference type="Pfam" id="PF25059">
    <property type="entry name" value="FN3_DSCAM-DSCAML_C"/>
    <property type="match status" value="1"/>
</dbReference>
<comment type="caution">
    <text evidence="14">The sequence shown here is derived from an EMBL/GenBank/DDBJ whole genome shotgun (WGS) entry which is preliminary data.</text>
</comment>
<dbReference type="PANTHER" id="PTHR10075:SF100">
    <property type="entry name" value="FASCICLIN-2"/>
    <property type="match status" value="1"/>
</dbReference>
<dbReference type="SMART" id="SM00060">
    <property type="entry name" value="FN3"/>
    <property type="match status" value="6"/>
</dbReference>
<dbReference type="Pfam" id="PF07679">
    <property type="entry name" value="I-set"/>
    <property type="match status" value="4"/>
</dbReference>
<dbReference type="SMART" id="SM00408">
    <property type="entry name" value="IGc2"/>
    <property type="match status" value="10"/>
</dbReference>
<keyword evidence="6 11" id="KW-1133">Transmembrane helix</keyword>
<dbReference type="InterPro" id="IPR007110">
    <property type="entry name" value="Ig-like_dom"/>
</dbReference>
<feature type="domain" description="Ig-like" evidence="12">
    <location>
        <begin position="1459"/>
        <end position="1545"/>
    </location>
</feature>
<dbReference type="InterPro" id="IPR013783">
    <property type="entry name" value="Ig-like_fold"/>
</dbReference>
<dbReference type="SUPFAM" id="SSF49265">
    <property type="entry name" value="Fibronectin type III"/>
    <property type="match status" value="3"/>
</dbReference>
<dbReference type="Pfam" id="PF00041">
    <property type="entry name" value="fn3"/>
    <property type="match status" value="4"/>
</dbReference>
<evidence type="ECO:0000259" key="12">
    <source>
        <dbReference type="PROSITE" id="PS50835"/>
    </source>
</evidence>
<dbReference type="InterPro" id="IPR003599">
    <property type="entry name" value="Ig_sub"/>
</dbReference>
<name>A0AAD7Z3K0_MYTSE</name>
<dbReference type="CDD" id="cd00063">
    <property type="entry name" value="FN3"/>
    <property type="match status" value="5"/>
</dbReference>
<dbReference type="Proteomes" id="UP001231518">
    <property type="component" value="Chromosome 2"/>
</dbReference>
<protein>
    <recommendedName>
        <fullName evidence="16">Down syndrome cell adhesion molecule-like protein Dscam2</fullName>
    </recommendedName>
</protein>
<evidence type="ECO:0000256" key="10">
    <source>
        <dbReference type="SAM" id="MobiDB-lite"/>
    </source>
</evidence>
<dbReference type="InterPro" id="IPR036179">
    <property type="entry name" value="Ig-like_dom_sf"/>
</dbReference>